<dbReference type="Proteomes" id="UP000579136">
    <property type="component" value="Unassembled WGS sequence"/>
</dbReference>
<dbReference type="EMBL" id="JACHHF010000006">
    <property type="protein sequence ID" value="MBB5176300.1"/>
    <property type="molecule type" value="Genomic_DNA"/>
</dbReference>
<sequence>MVKQEQVTITIITIVLIALSLYFLVDFYINAPLYDIDQPIGISQAATTFHEFSPNIDTNSNVEIVSK</sequence>
<evidence type="ECO:0000313" key="2">
    <source>
        <dbReference type="EMBL" id="MBB5176300.1"/>
    </source>
</evidence>
<dbReference type="RefSeq" id="WP_183674531.1">
    <property type="nucleotide sequence ID" value="NZ_CBCRYX010000005.1"/>
</dbReference>
<gene>
    <name evidence="2" type="ORF">HNQ45_001187</name>
</gene>
<reference evidence="2 3" key="1">
    <citation type="submission" date="2020-08" db="EMBL/GenBank/DDBJ databases">
        <title>Genomic Encyclopedia of Type Strains, Phase IV (KMG-IV): sequencing the most valuable type-strain genomes for metagenomic binning, comparative biology and taxonomic classification.</title>
        <authorList>
            <person name="Goeker M."/>
        </authorList>
    </citation>
    <scope>NUCLEOTIDE SEQUENCE [LARGE SCALE GENOMIC DNA]</scope>
    <source>
        <strain evidence="2 3">DSM 19163</strain>
    </source>
</reference>
<keyword evidence="1" id="KW-1133">Transmembrane helix</keyword>
<keyword evidence="3" id="KW-1185">Reference proteome</keyword>
<keyword evidence="1" id="KW-0472">Membrane</keyword>
<comment type="caution">
    <text evidence="2">The sequence shown here is derived from an EMBL/GenBank/DDBJ whole genome shotgun (WGS) entry which is preliminary data.</text>
</comment>
<proteinExistence type="predicted"/>
<organism evidence="2 3">
    <name type="scientific">Nosocomiicoccus ampullae</name>
    <dbReference type="NCBI Taxonomy" id="489910"/>
    <lineage>
        <taxon>Bacteria</taxon>
        <taxon>Bacillati</taxon>
        <taxon>Bacillota</taxon>
        <taxon>Bacilli</taxon>
        <taxon>Bacillales</taxon>
        <taxon>Staphylococcaceae</taxon>
        <taxon>Nosocomiicoccus</taxon>
    </lineage>
</organism>
<dbReference type="AlphaFoldDB" id="A0A9Q2CZS3"/>
<accession>A0A9Q2CZS3</accession>
<protein>
    <submittedName>
        <fullName evidence="2">Uncharacterized protein</fullName>
    </submittedName>
</protein>
<name>A0A9Q2CZS3_9STAP</name>
<evidence type="ECO:0000256" key="1">
    <source>
        <dbReference type="SAM" id="Phobius"/>
    </source>
</evidence>
<keyword evidence="1" id="KW-0812">Transmembrane</keyword>
<evidence type="ECO:0000313" key="3">
    <source>
        <dbReference type="Proteomes" id="UP000579136"/>
    </source>
</evidence>
<feature type="transmembrane region" description="Helical" evidence="1">
    <location>
        <begin position="7"/>
        <end position="25"/>
    </location>
</feature>